<dbReference type="InterPro" id="IPR023214">
    <property type="entry name" value="HAD_sf"/>
</dbReference>
<dbReference type="PRINTS" id="PR00413">
    <property type="entry name" value="HADHALOGNASE"/>
</dbReference>
<keyword evidence="6" id="KW-1185">Reference proteome</keyword>
<dbReference type="SUPFAM" id="SSF56784">
    <property type="entry name" value="HAD-like"/>
    <property type="match status" value="1"/>
</dbReference>
<dbReference type="InterPro" id="IPR006328">
    <property type="entry name" value="2-HAD"/>
</dbReference>
<proteinExistence type="inferred from homology"/>
<dbReference type="SFLD" id="SFLDG01129">
    <property type="entry name" value="C1.5:_HAD__Beta-PGM__Phosphata"/>
    <property type="match status" value="1"/>
</dbReference>
<evidence type="ECO:0000256" key="4">
    <source>
        <dbReference type="SAM" id="MobiDB-lite"/>
    </source>
</evidence>
<comment type="similarity">
    <text evidence="1 3">Belongs to the HAD-like hydrolase superfamily. S-2-haloalkanoic acid dehalogenase family.</text>
</comment>
<accession>A0A839HL28</accession>
<feature type="region of interest" description="Disordered" evidence="4">
    <location>
        <begin position="220"/>
        <end position="248"/>
    </location>
</feature>
<gene>
    <name evidence="5" type="ORF">H4F90_15185</name>
</gene>
<name>A0A839HL28_9BURK</name>
<comment type="catalytic activity">
    <reaction evidence="3">
        <text>an (S)-2-haloacid + H2O = a (2R)-2-hydroxycarboxylate + a halide anion + H(+)</text>
        <dbReference type="Rhea" id="RHEA:11192"/>
        <dbReference type="ChEBI" id="CHEBI:15377"/>
        <dbReference type="ChEBI" id="CHEBI:15378"/>
        <dbReference type="ChEBI" id="CHEBI:16042"/>
        <dbReference type="ChEBI" id="CHEBI:58314"/>
        <dbReference type="ChEBI" id="CHEBI:137405"/>
        <dbReference type="EC" id="3.8.1.2"/>
    </reaction>
</comment>
<keyword evidence="2 3" id="KW-0378">Hydrolase</keyword>
<dbReference type="Gene3D" id="3.40.50.1000">
    <property type="entry name" value="HAD superfamily/HAD-like"/>
    <property type="match status" value="1"/>
</dbReference>
<feature type="compositionally biased region" description="Low complexity" evidence="4">
    <location>
        <begin position="235"/>
        <end position="248"/>
    </location>
</feature>
<dbReference type="SFLD" id="SFLDF00045">
    <property type="entry name" value="2-haloacid_dehalogenase"/>
    <property type="match status" value="1"/>
</dbReference>
<dbReference type="InterPro" id="IPR006439">
    <property type="entry name" value="HAD-SF_hydro_IA"/>
</dbReference>
<comment type="function">
    <text evidence="3">Catalyzes the hydrolytic dehalogenation of small (S)-2-haloalkanoic acids to yield the corresponding (R)-2-hydroxyalkanoic acids.</text>
</comment>
<dbReference type="PANTHER" id="PTHR43316">
    <property type="entry name" value="HYDROLASE, HALOACID DELAHOGENASE-RELATED"/>
    <property type="match status" value="1"/>
</dbReference>
<dbReference type="SFLD" id="SFLDG01135">
    <property type="entry name" value="C1.5.6:_HAD__Beta-PGM__Phospha"/>
    <property type="match status" value="1"/>
</dbReference>
<feature type="compositionally biased region" description="Basic and acidic residues" evidence="4">
    <location>
        <begin position="220"/>
        <end position="234"/>
    </location>
</feature>
<dbReference type="EC" id="3.8.1.2" evidence="3"/>
<dbReference type="PANTHER" id="PTHR43316:SF3">
    <property type="entry name" value="HALOACID DEHALOGENASE, TYPE II (AFU_ORTHOLOGUE AFUA_2G07750)-RELATED"/>
    <property type="match status" value="1"/>
</dbReference>
<dbReference type="GO" id="GO:0018784">
    <property type="term" value="F:(S)-2-haloacid dehalogenase activity"/>
    <property type="evidence" value="ECO:0007669"/>
    <property type="project" value="UniProtKB-UniRule"/>
</dbReference>
<dbReference type="RefSeq" id="WP_182666128.1">
    <property type="nucleotide sequence ID" value="NZ_JACIVI010000008.1"/>
</dbReference>
<dbReference type="CDD" id="cd02588">
    <property type="entry name" value="HAD_L2-DEX"/>
    <property type="match status" value="1"/>
</dbReference>
<dbReference type="NCBIfam" id="TIGR01493">
    <property type="entry name" value="HAD-SF-IA-v2"/>
    <property type="match status" value="1"/>
</dbReference>
<organism evidence="5 6">
    <name type="scientific">Aquariibacter albus</name>
    <dbReference type="NCBI Taxonomy" id="2759899"/>
    <lineage>
        <taxon>Bacteria</taxon>
        <taxon>Pseudomonadati</taxon>
        <taxon>Pseudomonadota</taxon>
        <taxon>Betaproteobacteria</taxon>
        <taxon>Burkholderiales</taxon>
        <taxon>Sphaerotilaceae</taxon>
        <taxon>Aquariibacter</taxon>
    </lineage>
</organism>
<dbReference type="EMBL" id="JACIVI010000008">
    <property type="protein sequence ID" value="MBB1163315.1"/>
    <property type="molecule type" value="Genomic_DNA"/>
</dbReference>
<evidence type="ECO:0000256" key="1">
    <source>
        <dbReference type="ARBA" id="ARBA00008106"/>
    </source>
</evidence>
<dbReference type="InterPro" id="IPR051540">
    <property type="entry name" value="S-2-haloacid_dehalogenase"/>
</dbReference>
<comment type="caution">
    <text evidence="5">The sequence shown here is derived from an EMBL/GenBank/DDBJ whole genome shotgun (WGS) entry which is preliminary data.</text>
</comment>
<dbReference type="InterPro" id="IPR023198">
    <property type="entry name" value="PGP-like_dom2"/>
</dbReference>
<dbReference type="Pfam" id="PF00702">
    <property type="entry name" value="Hydrolase"/>
    <property type="match status" value="1"/>
</dbReference>
<dbReference type="Gene3D" id="1.10.150.240">
    <property type="entry name" value="Putative phosphatase, domain 2"/>
    <property type="match status" value="1"/>
</dbReference>
<evidence type="ECO:0000256" key="2">
    <source>
        <dbReference type="ARBA" id="ARBA00022801"/>
    </source>
</evidence>
<reference evidence="5 6" key="1">
    <citation type="submission" date="2020-08" db="EMBL/GenBank/DDBJ databases">
        <title>Aquariorum lacteus gen. nov., sp. nov., a new member of the family Comamonadaceae, isolated from freshwater aquarium.</title>
        <authorList>
            <person name="Chun S.-J."/>
        </authorList>
    </citation>
    <scope>NUCLEOTIDE SEQUENCE [LARGE SCALE GENOMIC DNA]</scope>
    <source>
        <strain evidence="5 6">SJAQ100</strain>
    </source>
</reference>
<dbReference type="SFLD" id="SFLDS00003">
    <property type="entry name" value="Haloacid_Dehalogenase"/>
    <property type="match status" value="1"/>
</dbReference>
<dbReference type="InterPro" id="IPR036412">
    <property type="entry name" value="HAD-like_sf"/>
</dbReference>
<evidence type="ECO:0000313" key="5">
    <source>
        <dbReference type="EMBL" id="MBB1163315.1"/>
    </source>
</evidence>
<dbReference type="AlphaFoldDB" id="A0A839HL28"/>
<sequence>MDKLPNRPRPPLRAVLFDAYGTLFDVYSVAASAEQRFPGRGEALARLWRDKQLEYSRLVSMADAGGRLYQPFWDLTRASLRHAAQTLGLALDEAAEERLMNEYRHLSAYPENRRVLQQLRALGLPAGILSNGDPAMIAVAVKSAGIADLIDPLISVGPLRCYKPDPRVYQHGLEVLRQTRPELQARQVLFVSSNGWDVLGATWFGFTSFWLNRAGLPRETLDPPPTHEGRRLDDLLPLLGDPGGAADA</sequence>
<protein>
    <recommendedName>
        <fullName evidence="3">(S)-2-haloacid dehalogenase</fullName>
        <ecNumber evidence="3">3.8.1.2</ecNumber>
    </recommendedName>
    <alternativeName>
        <fullName evidence="3">2-haloalkanoic acid dehalogenase</fullName>
    </alternativeName>
    <alternativeName>
        <fullName evidence="3">Halocarboxylic acid halidohydrolase</fullName>
    </alternativeName>
    <alternativeName>
        <fullName evidence="3">L-2-haloacid dehalogenase</fullName>
    </alternativeName>
</protein>
<dbReference type="NCBIfam" id="TIGR01428">
    <property type="entry name" value="HAD_type_II"/>
    <property type="match status" value="1"/>
</dbReference>
<dbReference type="Proteomes" id="UP000586093">
    <property type="component" value="Unassembled WGS sequence"/>
</dbReference>
<evidence type="ECO:0000256" key="3">
    <source>
        <dbReference type="RuleBase" id="RU368077"/>
    </source>
</evidence>
<evidence type="ECO:0000313" key="6">
    <source>
        <dbReference type="Proteomes" id="UP000586093"/>
    </source>
</evidence>